<dbReference type="Proteomes" id="UP001163823">
    <property type="component" value="Chromosome 8"/>
</dbReference>
<feature type="compositionally biased region" description="Polar residues" evidence="1">
    <location>
        <begin position="571"/>
        <end position="581"/>
    </location>
</feature>
<protein>
    <submittedName>
        <fullName evidence="2">LAS1-like protein</fullName>
    </submittedName>
</protein>
<dbReference type="Pfam" id="PF04031">
    <property type="entry name" value="Las1"/>
    <property type="match status" value="1"/>
</dbReference>
<evidence type="ECO:0000256" key="1">
    <source>
        <dbReference type="SAM" id="MobiDB-lite"/>
    </source>
</evidence>
<organism evidence="2 3">
    <name type="scientific">Quillaja saponaria</name>
    <name type="common">Soap bark tree</name>
    <dbReference type="NCBI Taxonomy" id="32244"/>
    <lineage>
        <taxon>Eukaryota</taxon>
        <taxon>Viridiplantae</taxon>
        <taxon>Streptophyta</taxon>
        <taxon>Embryophyta</taxon>
        <taxon>Tracheophyta</taxon>
        <taxon>Spermatophyta</taxon>
        <taxon>Magnoliopsida</taxon>
        <taxon>eudicotyledons</taxon>
        <taxon>Gunneridae</taxon>
        <taxon>Pentapetalae</taxon>
        <taxon>rosids</taxon>
        <taxon>fabids</taxon>
        <taxon>Fabales</taxon>
        <taxon>Quillajaceae</taxon>
        <taxon>Quillaja</taxon>
    </lineage>
</organism>
<feature type="region of interest" description="Disordered" evidence="1">
    <location>
        <begin position="552"/>
        <end position="584"/>
    </location>
</feature>
<dbReference type="AlphaFoldDB" id="A0AAD7PMT1"/>
<dbReference type="PANTHER" id="PTHR15002:SF0">
    <property type="entry name" value="RIBOSOMAL BIOGENESIS PROTEIN LAS1L"/>
    <property type="match status" value="1"/>
</dbReference>
<keyword evidence="3" id="KW-1185">Reference proteome</keyword>
<dbReference type="EMBL" id="JARAOO010000008">
    <property type="protein sequence ID" value="KAJ7960524.1"/>
    <property type="molecule type" value="Genomic_DNA"/>
</dbReference>
<dbReference type="GO" id="GO:0090730">
    <property type="term" value="C:Las1 complex"/>
    <property type="evidence" value="ECO:0007669"/>
    <property type="project" value="InterPro"/>
</dbReference>
<evidence type="ECO:0000313" key="3">
    <source>
        <dbReference type="Proteomes" id="UP001163823"/>
    </source>
</evidence>
<dbReference type="PANTHER" id="PTHR15002">
    <property type="entry name" value="RIBOSOMAL BIOGENESIS PROTEIN LAS1L"/>
    <property type="match status" value="1"/>
</dbReference>
<accession>A0AAD7PMT1</accession>
<dbReference type="GO" id="GO:0030687">
    <property type="term" value="C:preribosome, large subunit precursor"/>
    <property type="evidence" value="ECO:0007669"/>
    <property type="project" value="TreeGrafter"/>
</dbReference>
<reference evidence="2" key="1">
    <citation type="journal article" date="2023" name="Science">
        <title>Elucidation of the pathway for biosynthesis of saponin adjuvants from the soapbark tree.</title>
        <authorList>
            <person name="Reed J."/>
            <person name="Orme A."/>
            <person name="El-Demerdash A."/>
            <person name="Owen C."/>
            <person name="Martin L.B.B."/>
            <person name="Misra R.C."/>
            <person name="Kikuchi S."/>
            <person name="Rejzek M."/>
            <person name="Martin A.C."/>
            <person name="Harkess A."/>
            <person name="Leebens-Mack J."/>
            <person name="Louveau T."/>
            <person name="Stephenson M.J."/>
            <person name="Osbourn A."/>
        </authorList>
    </citation>
    <scope>NUCLEOTIDE SEQUENCE</scope>
    <source>
        <strain evidence="2">S10</strain>
    </source>
</reference>
<dbReference type="GO" id="GO:0004519">
    <property type="term" value="F:endonuclease activity"/>
    <property type="evidence" value="ECO:0007669"/>
    <property type="project" value="InterPro"/>
</dbReference>
<evidence type="ECO:0000313" key="2">
    <source>
        <dbReference type="EMBL" id="KAJ7960524.1"/>
    </source>
</evidence>
<sequence length="632" mass="70993">MESFLGFEGETIINQQQKSYYSHKLVPWLSWDEWVFVKNSLFSKSPDSVASALQRISTWRSRGCLPVVIDVTATIIEIQQKDPYYRGDKTNDASLSENLLALLYCGAIIRLVNGLVDKTRKKEEISLAVAADAIDIPRMLIDVRHEGTHGDLPALQVARSASIRALDWLKYYYWKPQSMAIPFQGDGNANIRKEVKSKLRELALCLKVKQNPHSKCSELKGKRARQGDLLCGRNKSLVLLAGNPQTLRSGGTKKQINKILKTLVQLYSSFSLEIVSVLLDFLLKALSSSESVEHADIATVGPTIDSILADWKLVVLKLSNKEPDLFLTLLKRILDVIETWEAMKYEKGSQNITLSDSRAEICQIEHLSCLFAWLVRNLNMLELIGWNNSATEAKVPSAETKISTEVLLELIRKCLMLSAPGNRQLMKSAIHLAQLMGDRSVMDKLTKLSLLGLSNVDFTEEENASILTSEDIFQQEESIRRAAKNLELVKQLRTKRKNVVDKDSDLEESNKWVLAKSWNPCPIGMLPRAVGLSGHLPVLDWADYQKKDTELLEENENSKDSQSSVKREATSDPQRPDNSTGKKIKVTVECHEPNEDLFPIEGDKGCLMIGGVSRRVREEDLLAIKADVRILV</sequence>
<gene>
    <name evidence="2" type="ORF">O6P43_020952</name>
</gene>
<dbReference type="KEGG" id="qsa:O6P43_020952"/>
<name>A0AAD7PMT1_QUISA</name>
<dbReference type="InterPro" id="IPR007174">
    <property type="entry name" value="Las1"/>
</dbReference>
<dbReference type="GO" id="GO:0000470">
    <property type="term" value="P:maturation of LSU-rRNA"/>
    <property type="evidence" value="ECO:0007669"/>
    <property type="project" value="TreeGrafter"/>
</dbReference>
<proteinExistence type="predicted"/>
<comment type="caution">
    <text evidence="2">The sequence shown here is derived from an EMBL/GenBank/DDBJ whole genome shotgun (WGS) entry which is preliminary data.</text>
</comment>
<dbReference type="GO" id="GO:0000460">
    <property type="term" value="P:maturation of 5.8S rRNA"/>
    <property type="evidence" value="ECO:0007669"/>
    <property type="project" value="TreeGrafter"/>
</dbReference>